<dbReference type="InterPro" id="IPR036116">
    <property type="entry name" value="FN3_sf"/>
</dbReference>
<feature type="compositionally biased region" description="Pro residues" evidence="1">
    <location>
        <begin position="594"/>
        <end position="609"/>
    </location>
</feature>
<accession>A0ABS5NAT7</accession>
<dbReference type="InterPro" id="IPR013783">
    <property type="entry name" value="Ig-like_fold"/>
</dbReference>
<feature type="region of interest" description="Disordered" evidence="1">
    <location>
        <begin position="330"/>
        <end position="358"/>
    </location>
</feature>
<evidence type="ECO:0008006" key="4">
    <source>
        <dbReference type="Google" id="ProtNLM"/>
    </source>
</evidence>
<organism evidence="2 3">
    <name type="scientific">Tsukamurella paurometabola</name>
    <name type="common">Corynebacterium paurometabolum</name>
    <dbReference type="NCBI Taxonomy" id="2061"/>
    <lineage>
        <taxon>Bacteria</taxon>
        <taxon>Bacillati</taxon>
        <taxon>Actinomycetota</taxon>
        <taxon>Actinomycetes</taxon>
        <taxon>Mycobacteriales</taxon>
        <taxon>Tsukamurellaceae</taxon>
        <taxon>Tsukamurella</taxon>
    </lineage>
</organism>
<evidence type="ECO:0000313" key="2">
    <source>
        <dbReference type="EMBL" id="MBS4101379.1"/>
    </source>
</evidence>
<sequence>MTGPKMPTPPPFDPNDYRKRVLAAVARRGGPDHTDAFELYDLPLDDAAGLSDTDVATRLDEVWGFWQRQRDHPKYRTLVARLVAEHERRSAPLRSAPSRVAEAARVRAERAERDAARYEILDTAIERLVERHDGVPAEKVPGLEEIGALGGLTAAEVAARLRRHRVLEGADAPSPAPAPGGLTPQRRAQIRALLAEWGELCGEPVPTLFALLGLGITAAHDVVELRDRAELLHRRAREMPPGRGRAVLDELGVHVREVLTVGGPLADAYARAVVEDATEALRPKVRAAILIEDRLLGPDHEYLAGEGEEHGLDRATAERILAELAAEYGGGVGHAPPGPASSPGAARPAPPPTTGSRAWEAPLKAARAALRRGRPAEAARLAAEAGALDDGTAGAQVRTVADEARRVLDEAAALWREVAGARAAGEYADAARVLAQLQRRALDAPPPPGQPTLQDAIDEARRAQAGPGAAPAPRGATATPPPIARAADSAPTPPAAVPAPPTAVAAHPVDGAVLVTWSSPHPVADYKVSRRRPDGGWSVVGRTRETRLEDGGAPRRAVPVYAVVAVVDGVPSSEARSDAQPAPAPAARASSTPATPPPAASGPAPAPSIPAPGVDFPAITNVAFAGGRLTFDWPPEVTEVYVSSRVAGPPRSPVDPTARSWKVTNTRYQIDGGAVLPADLPRPAHLAVAACRRGPDGALLLAPDFAPTAHLRLD</sequence>
<name>A0ABS5NAT7_TSUPA</name>
<reference evidence="2 3" key="1">
    <citation type="submission" date="2021-04" db="EMBL/GenBank/DDBJ databases">
        <title>Whole genome sequence analysis of a thiophenic sulfur metabolizing bacteria.</title>
        <authorList>
            <person name="Akhtar N."/>
            <person name="Akram J."/>
            <person name="Aslam A."/>
        </authorList>
    </citation>
    <scope>NUCLEOTIDE SEQUENCE [LARGE SCALE GENOMIC DNA]</scope>
    <source>
        <strain evidence="2 3">3OW</strain>
    </source>
</reference>
<gene>
    <name evidence="2" type="ORF">KFZ73_09005</name>
</gene>
<evidence type="ECO:0000256" key="1">
    <source>
        <dbReference type="SAM" id="MobiDB-lite"/>
    </source>
</evidence>
<feature type="compositionally biased region" description="Pro residues" evidence="1">
    <location>
        <begin position="491"/>
        <end position="501"/>
    </location>
</feature>
<feature type="compositionally biased region" description="Low complexity" evidence="1">
    <location>
        <begin position="579"/>
        <end position="593"/>
    </location>
</feature>
<dbReference type="Proteomes" id="UP000676853">
    <property type="component" value="Unassembled WGS sequence"/>
</dbReference>
<evidence type="ECO:0000313" key="3">
    <source>
        <dbReference type="Proteomes" id="UP000676853"/>
    </source>
</evidence>
<dbReference type="EMBL" id="JAGXOE010000015">
    <property type="protein sequence ID" value="MBS4101379.1"/>
    <property type="molecule type" value="Genomic_DNA"/>
</dbReference>
<protein>
    <recommendedName>
        <fullName evidence="4">Fibronectin type-III domain-containing protein</fullName>
    </recommendedName>
</protein>
<dbReference type="RefSeq" id="WP_212553524.1">
    <property type="nucleotide sequence ID" value="NZ_JAGXOE010000015.1"/>
</dbReference>
<dbReference type="Gene3D" id="2.60.40.10">
    <property type="entry name" value="Immunoglobulins"/>
    <property type="match status" value="1"/>
</dbReference>
<proteinExistence type="predicted"/>
<feature type="region of interest" description="Disordered" evidence="1">
    <location>
        <begin position="461"/>
        <end position="503"/>
    </location>
</feature>
<feature type="region of interest" description="Disordered" evidence="1">
    <location>
        <begin position="572"/>
        <end position="609"/>
    </location>
</feature>
<keyword evidence="3" id="KW-1185">Reference proteome</keyword>
<feature type="compositionally biased region" description="Low complexity" evidence="1">
    <location>
        <begin position="463"/>
        <end position="490"/>
    </location>
</feature>
<dbReference type="SUPFAM" id="SSF49265">
    <property type="entry name" value="Fibronectin type III"/>
    <property type="match status" value="1"/>
</dbReference>
<comment type="caution">
    <text evidence="2">The sequence shown here is derived from an EMBL/GenBank/DDBJ whole genome shotgun (WGS) entry which is preliminary data.</text>
</comment>